<name>A0A340XIP1_LIPVE</name>
<accession>A0A340XIP1</accession>
<keyword evidence="2" id="KW-1185">Reference proteome</keyword>
<evidence type="ECO:0000313" key="3">
    <source>
        <dbReference type="RefSeq" id="XP_007461276.1"/>
    </source>
</evidence>
<gene>
    <name evidence="3" type="primary">LOC103072142</name>
</gene>
<evidence type="ECO:0000313" key="2">
    <source>
        <dbReference type="Proteomes" id="UP000265300"/>
    </source>
</evidence>
<dbReference type="InParanoid" id="A0A340XIP1"/>
<dbReference type="AlphaFoldDB" id="A0A340XIP1"/>
<dbReference type="RefSeq" id="XP_007461276.1">
    <property type="nucleotide sequence ID" value="XM_007461214.1"/>
</dbReference>
<protein>
    <submittedName>
        <fullName evidence="3">Trithorax group protein osa-like</fullName>
    </submittedName>
</protein>
<feature type="region of interest" description="Disordered" evidence="1">
    <location>
        <begin position="1"/>
        <end position="179"/>
    </location>
</feature>
<evidence type="ECO:0000256" key="1">
    <source>
        <dbReference type="SAM" id="MobiDB-lite"/>
    </source>
</evidence>
<sequence>MGPPESCSQRPQNPAPPTSGQAPAPGPSGPWSHPPAGQHTNSRAPSILQPETLVPSSAHQQVGTSPSILSPDHQRTGTSLGAASHISGQAPAPGPPWAPAIPRVDGHQPQDRHSPAACHGRTQPTFQQASTSPGTPWAPALSTSRPTPALRHLGPLSQPPWDLVPPTSRPIQGLGHPRS</sequence>
<feature type="compositionally biased region" description="Polar residues" evidence="1">
    <location>
        <begin position="1"/>
        <end position="12"/>
    </location>
</feature>
<feature type="compositionally biased region" description="Basic and acidic residues" evidence="1">
    <location>
        <begin position="104"/>
        <end position="114"/>
    </location>
</feature>
<dbReference type="Proteomes" id="UP000265300">
    <property type="component" value="Unplaced"/>
</dbReference>
<proteinExistence type="predicted"/>
<dbReference type="GeneID" id="103072142"/>
<organism evidence="2 3">
    <name type="scientific">Lipotes vexillifer</name>
    <name type="common">Yangtze river dolphin</name>
    <dbReference type="NCBI Taxonomy" id="118797"/>
    <lineage>
        <taxon>Eukaryota</taxon>
        <taxon>Metazoa</taxon>
        <taxon>Chordata</taxon>
        <taxon>Craniata</taxon>
        <taxon>Vertebrata</taxon>
        <taxon>Euteleostomi</taxon>
        <taxon>Mammalia</taxon>
        <taxon>Eutheria</taxon>
        <taxon>Laurasiatheria</taxon>
        <taxon>Artiodactyla</taxon>
        <taxon>Whippomorpha</taxon>
        <taxon>Cetacea</taxon>
        <taxon>Odontoceti</taxon>
        <taxon>Lipotidae</taxon>
        <taxon>Lipotes</taxon>
    </lineage>
</organism>
<feature type="compositionally biased region" description="Low complexity" evidence="1">
    <location>
        <begin position="18"/>
        <end position="37"/>
    </location>
</feature>
<dbReference type="KEGG" id="lve:103072142"/>
<feature type="compositionally biased region" description="Polar residues" evidence="1">
    <location>
        <begin position="122"/>
        <end position="134"/>
    </location>
</feature>
<feature type="compositionally biased region" description="Polar residues" evidence="1">
    <location>
        <begin position="54"/>
        <end position="68"/>
    </location>
</feature>
<reference evidence="3" key="1">
    <citation type="submission" date="2025-08" db="UniProtKB">
        <authorList>
            <consortium name="RefSeq"/>
        </authorList>
    </citation>
    <scope>IDENTIFICATION</scope>
</reference>